<keyword evidence="3 6" id="KW-0067">ATP-binding</keyword>
<evidence type="ECO:0000256" key="1">
    <source>
        <dbReference type="ARBA" id="ARBA00022448"/>
    </source>
</evidence>
<dbReference type="PROSITE" id="PS00211">
    <property type="entry name" value="ABC_TRANSPORTER_1"/>
    <property type="match status" value="1"/>
</dbReference>
<dbReference type="InterPro" id="IPR003439">
    <property type="entry name" value="ABC_transporter-like_ATP-bd"/>
</dbReference>
<dbReference type="InterPro" id="IPR027417">
    <property type="entry name" value="P-loop_NTPase"/>
</dbReference>
<dbReference type="InterPro" id="IPR015854">
    <property type="entry name" value="ABC_transpr_LolD-like"/>
</dbReference>
<dbReference type="Pfam" id="PF00005">
    <property type="entry name" value="ABC_tran"/>
    <property type="match status" value="1"/>
</dbReference>
<keyword evidence="7" id="KW-1185">Reference proteome</keyword>
<proteinExistence type="predicted"/>
<comment type="caution">
    <text evidence="6">The sequence shown here is derived from an EMBL/GenBank/DDBJ whole genome shotgun (WGS) entry which is preliminary data.</text>
</comment>
<name>A0A5S4GV11_9ACTN</name>
<evidence type="ECO:0000259" key="5">
    <source>
        <dbReference type="PROSITE" id="PS50893"/>
    </source>
</evidence>
<dbReference type="AlphaFoldDB" id="A0A5S4GV11"/>
<evidence type="ECO:0000313" key="7">
    <source>
        <dbReference type="Proteomes" id="UP000305238"/>
    </source>
</evidence>
<dbReference type="CDD" id="cd03255">
    <property type="entry name" value="ABC_MJ0796_LolCDE_FtsE"/>
    <property type="match status" value="1"/>
</dbReference>
<dbReference type="GO" id="GO:0005524">
    <property type="term" value="F:ATP binding"/>
    <property type="evidence" value="ECO:0007669"/>
    <property type="project" value="UniProtKB-KW"/>
</dbReference>
<dbReference type="Gene3D" id="3.40.50.300">
    <property type="entry name" value="P-loop containing nucleotide triphosphate hydrolases"/>
    <property type="match status" value="1"/>
</dbReference>
<keyword evidence="2" id="KW-0547">Nucleotide-binding</keyword>
<dbReference type="InterPro" id="IPR017871">
    <property type="entry name" value="ABC_transporter-like_CS"/>
</dbReference>
<dbReference type="InterPro" id="IPR017911">
    <property type="entry name" value="MacB-like_ATP-bd"/>
</dbReference>
<dbReference type="PANTHER" id="PTHR24220:SF685">
    <property type="entry name" value="ABC TRANSPORTER RELATED"/>
    <property type="match status" value="1"/>
</dbReference>
<dbReference type="PROSITE" id="PS50893">
    <property type="entry name" value="ABC_TRANSPORTER_2"/>
    <property type="match status" value="1"/>
</dbReference>
<dbReference type="SMART" id="SM00382">
    <property type="entry name" value="AAA"/>
    <property type="match status" value="1"/>
</dbReference>
<dbReference type="EMBL" id="VCKZ01000142">
    <property type="protein sequence ID" value="TMR36783.1"/>
    <property type="molecule type" value="Genomic_DNA"/>
</dbReference>
<dbReference type="GO" id="GO:0022857">
    <property type="term" value="F:transmembrane transporter activity"/>
    <property type="evidence" value="ECO:0007669"/>
    <property type="project" value="TreeGrafter"/>
</dbReference>
<gene>
    <name evidence="6" type="ORF">ETD96_19965</name>
</gene>
<dbReference type="GO" id="GO:0016887">
    <property type="term" value="F:ATP hydrolysis activity"/>
    <property type="evidence" value="ECO:0007669"/>
    <property type="project" value="InterPro"/>
</dbReference>
<feature type="region of interest" description="Disordered" evidence="4">
    <location>
        <begin position="1"/>
        <end position="20"/>
    </location>
</feature>
<dbReference type="GO" id="GO:0005886">
    <property type="term" value="C:plasma membrane"/>
    <property type="evidence" value="ECO:0007669"/>
    <property type="project" value="TreeGrafter"/>
</dbReference>
<dbReference type="SUPFAM" id="SSF52540">
    <property type="entry name" value="P-loop containing nucleoside triphosphate hydrolases"/>
    <property type="match status" value="1"/>
</dbReference>
<keyword evidence="1" id="KW-0813">Transport</keyword>
<dbReference type="InterPro" id="IPR003593">
    <property type="entry name" value="AAA+_ATPase"/>
</dbReference>
<evidence type="ECO:0000256" key="2">
    <source>
        <dbReference type="ARBA" id="ARBA00022741"/>
    </source>
</evidence>
<protein>
    <submittedName>
        <fullName evidence="6">ABC transporter ATP-binding protein</fullName>
    </submittedName>
</protein>
<dbReference type="PANTHER" id="PTHR24220">
    <property type="entry name" value="IMPORT ATP-BINDING PROTEIN"/>
    <property type="match status" value="1"/>
</dbReference>
<feature type="domain" description="ABC transporter" evidence="5">
    <location>
        <begin position="24"/>
        <end position="244"/>
    </location>
</feature>
<evidence type="ECO:0000256" key="4">
    <source>
        <dbReference type="SAM" id="MobiDB-lite"/>
    </source>
</evidence>
<organism evidence="6 7">
    <name type="scientific">Actinomadura geliboluensis</name>
    <dbReference type="NCBI Taxonomy" id="882440"/>
    <lineage>
        <taxon>Bacteria</taxon>
        <taxon>Bacillati</taxon>
        <taxon>Actinomycetota</taxon>
        <taxon>Actinomycetes</taxon>
        <taxon>Streptosporangiales</taxon>
        <taxon>Thermomonosporaceae</taxon>
        <taxon>Actinomadura</taxon>
    </lineage>
</organism>
<dbReference type="Proteomes" id="UP000305238">
    <property type="component" value="Unassembled WGS sequence"/>
</dbReference>
<evidence type="ECO:0000256" key="3">
    <source>
        <dbReference type="ARBA" id="ARBA00022840"/>
    </source>
</evidence>
<evidence type="ECO:0000313" key="6">
    <source>
        <dbReference type="EMBL" id="TMR36783.1"/>
    </source>
</evidence>
<dbReference type="OrthoDB" id="9802264at2"/>
<reference evidence="6 7" key="1">
    <citation type="submission" date="2019-05" db="EMBL/GenBank/DDBJ databases">
        <title>Draft genome sequence of Actinomadura geliboluensis A8036.</title>
        <authorList>
            <person name="Saricaoglu S."/>
            <person name="Isik K."/>
        </authorList>
    </citation>
    <scope>NUCLEOTIDE SEQUENCE [LARGE SCALE GENOMIC DNA]</scope>
    <source>
        <strain evidence="6 7">A8036</strain>
    </source>
</reference>
<sequence length="244" mass="25744">MTHQPAPAAGPREDGATAPERPGLVLEGVCLRHGDGGETVQALDNVDLSVRAGELAAIVGPSGAGKSSLLAVAGGLARPDRGTVTVAGLDLTAAGARARAKLRRDHIGFVFQAGNLVPALSALDQLRLPLRFRPRRARSGRDPLALLEDVGMADKAGRHPHQMSGGERQRVGIARALVTEPSVLLVDEPTAALDRARSHEIVRLLARESRQHGVAAVMVTHDHDVLEHCDTVYEMIDGRLTALA</sequence>
<accession>A0A5S4GV11</accession>
<dbReference type="RefSeq" id="WP_138637987.1">
    <property type="nucleotide sequence ID" value="NZ_JASWDG010000013.1"/>
</dbReference>